<proteinExistence type="predicted"/>
<evidence type="ECO:0000313" key="2">
    <source>
        <dbReference type="EMBL" id="ODN99623.1"/>
    </source>
</evidence>
<dbReference type="EMBL" id="AWGH01000008">
    <property type="protein sequence ID" value="ODN99623.1"/>
    <property type="molecule type" value="Genomic_DNA"/>
</dbReference>
<protein>
    <submittedName>
        <fullName evidence="2">Uncharacterized protein</fullName>
    </submittedName>
</protein>
<reference evidence="2 3" key="1">
    <citation type="submission" date="2016-06" db="EMBL/GenBank/DDBJ databases">
        <title>Evolution of pathogenesis and genome organization in the Tremellales.</title>
        <authorList>
            <person name="Cuomo C."/>
            <person name="Litvintseva A."/>
            <person name="Heitman J."/>
            <person name="Chen Y."/>
            <person name="Sun S."/>
            <person name="Springer D."/>
            <person name="Dromer F."/>
            <person name="Young S."/>
            <person name="Zeng Q."/>
            <person name="Chapman S."/>
            <person name="Gujja S."/>
            <person name="Saif S."/>
            <person name="Birren B."/>
        </authorList>
    </citation>
    <scope>NUCLEOTIDE SEQUENCE [LARGE SCALE GENOMIC DNA]</scope>
    <source>
        <strain evidence="2 3">CBS 7118</strain>
    </source>
</reference>
<evidence type="ECO:0000256" key="1">
    <source>
        <dbReference type="SAM" id="Phobius"/>
    </source>
</evidence>
<keyword evidence="3" id="KW-1185">Reference proteome</keyword>
<keyword evidence="1" id="KW-0812">Transmembrane</keyword>
<feature type="transmembrane region" description="Helical" evidence="1">
    <location>
        <begin position="12"/>
        <end position="31"/>
    </location>
</feature>
<dbReference type="RefSeq" id="XP_019032700.1">
    <property type="nucleotide sequence ID" value="XM_019175597.1"/>
</dbReference>
<gene>
    <name evidence="2" type="ORF">L198_03467</name>
</gene>
<keyword evidence="1" id="KW-0472">Membrane</keyword>
<evidence type="ECO:0000313" key="3">
    <source>
        <dbReference type="Proteomes" id="UP000094819"/>
    </source>
</evidence>
<keyword evidence="1" id="KW-1133">Transmembrane helix</keyword>
<organism evidence="2 3">
    <name type="scientific">Cryptococcus wingfieldii CBS 7118</name>
    <dbReference type="NCBI Taxonomy" id="1295528"/>
    <lineage>
        <taxon>Eukaryota</taxon>
        <taxon>Fungi</taxon>
        <taxon>Dikarya</taxon>
        <taxon>Basidiomycota</taxon>
        <taxon>Agaricomycotina</taxon>
        <taxon>Tremellomycetes</taxon>
        <taxon>Tremellales</taxon>
        <taxon>Cryptococcaceae</taxon>
        <taxon>Cryptococcus</taxon>
    </lineage>
</organism>
<name>A0A1E3JFG5_9TREE</name>
<accession>A0A1E3JFG5</accession>
<dbReference type="OrthoDB" id="10473490at2759"/>
<dbReference type="AlphaFoldDB" id="A0A1E3JFG5"/>
<sequence length="121" mass="13234">MAYYYPGPQAAAAIVSIFYQALLVCLLIIAFETHGPKRYMISLHAGDSFYAFQVALADGLWRIGHSTGSQVTYHRVGGDDQRYLIVFESTNGWTASATALLVSLLGRISKSSIQSYDGGYD</sequence>
<dbReference type="Proteomes" id="UP000094819">
    <property type="component" value="Unassembled WGS sequence"/>
</dbReference>
<dbReference type="GeneID" id="30192680"/>
<comment type="caution">
    <text evidence="2">The sequence shown here is derived from an EMBL/GenBank/DDBJ whole genome shotgun (WGS) entry which is preliminary data.</text>
</comment>